<dbReference type="GO" id="GO:0042910">
    <property type="term" value="F:xenobiotic transmembrane transporter activity"/>
    <property type="evidence" value="ECO:0007669"/>
    <property type="project" value="TreeGrafter"/>
</dbReference>
<feature type="region of interest" description="Disordered" evidence="1">
    <location>
        <begin position="1"/>
        <end position="21"/>
    </location>
</feature>
<dbReference type="Gene3D" id="3.30.2090.10">
    <property type="entry name" value="Multidrug efflux transporter AcrB TolC docking domain, DN and DC subdomains"/>
    <property type="match status" value="1"/>
</dbReference>
<evidence type="ECO:0000313" key="3">
    <source>
        <dbReference type="EMBL" id="AKQ09611.1"/>
    </source>
</evidence>
<dbReference type="GO" id="GO:0005886">
    <property type="term" value="C:plasma membrane"/>
    <property type="evidence" value="ECO:0007669"/>
    <property type="project" value="TreeGrafter"/>
</dbReference>
<evidence type="ECO:0000256" key="2">
    <source>
        <dbReference type="SAM" id="Phobius"/>
    </source>
</evidence>
<keyword evidence="2" id="KW-0472">Membrane</keyword>
<evidence type="ECO:0008006" key="4">
    <source>
        <dbReference type="Google" id="ProtNLM"/>
    </source>
</evidence>
<accession>A0A0H4TJL8</accession>
<dbReference type="SUPFAM" id="SSF82714">
    <property type="entry name" value="Multidrug efflux transporter AcrB TolC docking domain, DN and DC subdomains"/>
    <property type="match status" value="1"/>
</dbReference>
<reference evidence="3" key="1">
    <citation type="journal article" date="2015" name="J. Nat. Prod.">
        <title>Combining Mass Spectrometric Metabolic Profiling with Genomic Analysis: A Powerful Approach for Discovering Natural Products from Cyanobacteria.</title>
        <authorList>
            <person name="Kleigrewe K."/>
            <person name="Almaliti J."/>
            <person name="Tian I.Y."/>
            <person name="Kinnel R.B."/>
            <person name="Korobeynikov A."/>
            <person name="Monroe E.A."/>
            <person name="Duggan B.M."/>
            <person name="Di Marzo V."/>
            <person name="Sherman D.H."/>
            <person name="Dorrestein P.C."/>
            <person name="Gerwick L."/>
            <person name="Gerwick W.H."/>
        </authorList>
    </citation>
    <scope>NUCLEOTIDE SEQUENCE</scope>
    <source>
        <strain evidence="3">PNG 5-198</strain>
    </source>
</reference>
<feature type="transmembrane region" description="Helical" evidence="2">
    <location>
        <begin position="264"/>
        <end position="283"/>
    </location>
</feature>
<protein>
    <recommendedName>
        <fullName evidence="4">Efflux RND transporter permease subunit</fullName>
    </recommendedName>
</protein>
<evidence type="ECO:0000256" key="1">
    <source>
        <dbReference type="SAM" id="MobiDB-lite"/>
    </source>
</evidence>
<organism evidence="3">
    <name type="scientific">Moorena bouillonii PNG</name>
    <dbReference type="NCBI Taxonomy" id="568701"/>
    <lineage>
        <taxon>Bacteria</taxon>
        <taxon>Bacillati</taxon>
        <taxon>Cyanobacteriota</taxon>
        <taxon>Cyanophyceae</taxon>
        <taxon>Coleofasciculales</taxon>
        <taxon>Coleofasciculaceae</taxon>
        <taxon>Moorena</taxon>
    </lineage>
</organism>
<proteinExistence type="predicted"/>
<dbReference type="InterPro" id="IPR001036">
    <property type="entry name" value="Acrflvin-R"/>
</dbReference>
<dbReference type="Gene3D" id="3.30.70.1440">
    <property type="entry name" value="Multidrug efflux transporter AcrB pore domain"/>
    <property type="match status" value="1"/>
</dbReference>
<dbReference type="SUPFAM" id="SSF82866">
    <property type="entry name" value="Multidrug efflux transporter AcrB transmembrane domain"/>
    <property type="match status" value="1"/>
</dbReference>
<sequence length="428" mass="45202">MLSEVGRIPEDDRTIRDEQTEENTARILVRLAAGGPSGTAIVERVAPVVAEMSGIEASWEVGASALSQALGTSGPPIEIEIAGQSLENLRSGAAEVRQALAERAQLWNVRSSFEGGPPELRVRLEQTLADGLGIDIAAVGAAIESSLDGRKVTTLALGDEERDVMLRLPGVRMDELHRIPMTTSSGARLAVGDVAVFEHHEGAREVFRRDQRRIALVTARIAPGYEYPEAMAAAREVLAEVGLPGMRAELTGEEEERIKTFGELQLAGILAIVLLFMVLAGTFESLIHPLTVVMSVPLASIGVAAVLVPRGYPIGVMEALGLIVLAGVAVNDAILLVGTARRLMGEGLERNAALARAAALRLRPILMTTATTALALIPLAVGASESARLRSPLALTIIGGIVASTLGCLLVIPCIYSVLDRVGRLGRR</sequence>
<feature type="transmembrane region" description="Helical" evidence="2">
    <location>
        <begin position="360"/>
        <end position="381"/>
    </location>
</feature>
<dbReference type="PANTHER" id="PTHR32063">
    <property type="match status" value="1"/>
</dbReference>
<dbReference type="Gene3D" id="1.20.1640.10">
    <property type="entry name" value="Multidrug efflux transporter AcrB transmembrane domain"/>
    <property type="match status" value="1"/>
</dbReference>
<dbReference type="Pfam" id="PF00873">
    <property type="entry name" value="ACR_tran"/>
    <property type="match status" value="1"/>
</dbReference>
<dbReference type="InterPro" id="IPR027463">
    <property type="entry name" value="AcrB_DN_DC_subdom"/>
</dbReference>
<feature type="compositionally biased region" description="Basic and acidic residues" evidence="1">
    <location>
        <begin position="7"/>
        <end position="18"/>
    </location>
</feature>
<keyword evidence="2" id="KW-1133">Transmembrane helix</keyword>
<feature type="transmembrane region" description="Helical" evidence="2">
    <location>
        <begin position="320"/>
        <end position="339"/>
    </location>
</feature>
<dbReference type="AlphaFoldDB" id="A0A0H4TJL8"/>
<feature type="transmembrane region" description="Helical" evidence="2">
    <location>
        <begin position="290"/>
        <end position="308"/>
    </location>
</feature>
<dbReference type="Gene3D" id="3.30.70.1430">
    <property type="entry name" value="Multidrug efflux transporter AcrB pore domain"/>
    <property type="match status" value="1"/>
</dbReference>
<dbReference type="EMBL" id="KP715425">
    <property type="protein sequence ID" value="AKQ09611.1"/>
    <property type="molecule type" value="Genomic_DNA"/>
</dbReference>
<keyword evidence="2" id="KW-0812">Transmembrane</keyword>
<dbReference type="PANTHER" id="PTHR32063:SF0">
    <property type="entry name" value="SWARMING MOTILITY PROTEIN SWRC"/>
    <property type="match status" value="1"/>
</dbReference>
<name>A0A0H4TJL8_9CYAN</name>
<feature type="transmembrane region" description="Helical" evidence="2">
    <location>
        <begin position="393"/>
        <end position="419"/>
    </location>
</feature>